<gene>
    <name evidence="3" type="ORF">FHS87_001714</name>
</gene>
<dbReference type="Proteomes" id="UP000580654">
    <property type="component" value="Unassembled WGS sequence"/>
</dbReference>
<dbReference type="RefSeq" id="WP_184516305.1">
    <property type="nucleotide sequence ID" value="NZ_JACIJD010000006.1"/>
</dbReference>
<comment type="caution">
    <text evidence="3">The sequence shown here is derived from an EMBL/GenBank/DDBJ whole genome shotgun (WGS) entry which is preliminary data.</text>
</comment>
<accession>A0A840YC68</accession>
<feature type="signal peptide" evidence="2">
    <location>
        <begin position="1"/>
        <end position="26"/>
    </location>
</feature>
<feature type="compositionally biased region" description="Low complexity" evidence="1">
    <location>
        <begin position="20"/>
        <end position="32"/>
    </location>
</feature>
<evidence type="ECO:0000313" key="3">
    <source>
        <dbReference type="EMBL" id="MBB5693681.1"/>
    </source>
</evidence>
<organism evidence="3 4">
    <name type="scientific">Muricoccus pecuniae</name>
    <dbReference type="NCBI Taxonomy" id="693023"/>
    <lineage>
        <taxon>Bacteria</taxon>
        <taxon>Pseudomonadati</taxon>
        <taxon>Pseudomonadota</taxon>
        <taxon>Alphaproteobacteria</taxon>
        <taxon>Acetobacterales</taxon>
        <taxon>Roseomonadaceae</taxon>
        <taxon>Muricoccus</taxon>
    </lineage>
</organism>
<dbReference type="AlphaFoldDB" id="A0A840YC68"/>
<keyword evidence="2" id="KW-0732">Signal</keyword>
<dbReference type="EMBL" id="JACIJD010000006">
    <property type="protein sequence ID" value="MBB5693681.1"/>
    <property type="molecule type" value="Genomic_DNA"/>
</dbReference>
<sequence length="104" mass="10848">MRRFALALAILAAPAAILAAPAPASAQSPAQREAARQVDQDQRQDRVADVARDLETGGAGAPALVDDMNRQRTTMTPDRVVPRAVAPSAPGATSVPLLSDNPQR</sequence>
<proteinExistence type="predicted"/>
<evidence type="ECO:0000256" key="2">
    <source>
        <dbReference type="SAM" id="SignalP"/>
    </source>
</evidence>
<keyword evidence="4" id="KW-1185">Reference proteome</keyword>
<feature type="compositionally biased region" description="Basic and acidic residues" evidence="1">
    <location>
        <begin position="33"/>
        <end position="55"/>
    </location>
</feature>
<feature type="region of interest" description="Disordered" evidence="1">
    <location>
        <begin position="20"/>
        <end position="104"/>
    </location>
</feature>
<feature type="chain" id="PRO_5032445944" evidence="2">
    <location>
        <begin position="27"/>
        <end position="104"/>
    </location>
</feature>
<name>A0A840YC68_9PROT</name>
<evidence type="ECO:0000256" key="1">
    <source>
        <dbReference type="SAM" id="MobiDB-lite"/>
    </source>
</evidence>
<protein>
    <submittedName>
        <fullName evidence="3">Uncharacterized protein</fullName>
    </submittedName>
</protein>
<reference evidence="3 4" key="1">
    <citation type="submission" date="2020-08" db="EMBL/GenBank/DDBJ databases">
        <title>Genomic Encyclopedia of Type Strains, Phase IV (KMG-IV): sequencing the most valuable type-strain genomes for metagenomic binning, comparative biology and taxonomic classification.</title>
        <authorList>
            <person name="Goeker M."/>
        </authorList>
    </citation>
    <scope>NUCLEOTIDE SEQUENCE [LARGE SCALE GENOMIC DNA]</scope>
    <source>
        <strain evidence="3 4">DSM 25622</strain>
    </source>
</reference>
<evidence type="ECO:0000313" key="4">
    <source>
        <dbReference type="Proteomes" id="UP000580654"/>
    </source>
</evidence>